<protein>
    <submittedName>
        <fullName evidence="1">Uncharacterized protein</fullName>
    </submittedName>
</protein>
<dbReference type="EMBL" id="BNBD01000021">
    <property type="protein sequence ID" value="GHF71697.1"/>
    <property type="molecule type" value="Genomic_DNA"/>
</dbReference>
<gene>
    <name evidence="1" type="ORF">GCM10010218_61150</name>
</gene>
<evidence type="ECO:0000313" key="2">
    <source>
        <dbReference type="Proteomes" id="UP000638313"/>
    </source>
</evidence>
<evidence type="ECO:0000313" key="1">
    <source>
        <dbReference type="EMBL" id="GHF71697.1"/>
    </source>
</evidence>
<keyword evidence="2" id="KW-1185">Reference proteome</keyword>
<reference evidence="1" key="1">
    <citation type="journal article" date="2014" name="Int. J. Syst. Evol. Microbiol.">
        <title>Complete genome sequence of Corynebacterium casei LMG S-19264T (=DSM 44701T), isolated from a smear-ripened cheese.</title>
        <authorList>
            <consortium name="US DOE Joint Genome Institute (JGI-PGF)"/>
            <person name="Walter F."/>
            <person name="Albersmeier A."/>
            <person name="Kalinowski J."/>
            <person name="Ruckert C."/>
        </authorList>
    </citation>
    <scope>NUCLEOTIDE SEQUENCE</scope>
    <source>
        <strain evidence="1">JCM 4059</strain>
    </source>
</reference>
<reference evidence="1" key="2">
    <citation type="submission" date="2020-09" db="EMBL/GenBank/DDBJ databases">
        <authorList>
            <person name="Sun Q."/>
            <person name="Ohkuma M."/>
        </authorList>
    </citation>
    <scope>NUCLEOTIDE SEQUENCE</scope>
    <source>
        <strain evidence="1">JCM 4059</strain>
    </source>
</reference>
<dbReference type="AlphaFoldDB" id="A0A919B8G7"/>
<sequence>MKRAPYGYNNDVVPTLPPEPACTHVDTFGTLLLDTHQIGHVIDAYSMAGAFANKLQN</sequence>
<organism evidence="1 2">
    <name type="scientific">Streptomyces mashuensis</name>
    <dbReference type="NCBI Taxonomy" id="33904"/>
    <lineage>
        <taxon>Bacteria</taxon>
        <taxon>Bacillati</taxon>
        <taxon>Actinomycetota</taxon>
        <taxon>Actinomycetes</taxon>
        <taxon>Kitasatosporales</taxon>
        <taxon>Streptomycetaceae</taxon>
        <taxon>Streptomyces</taxon>
    </lineage>
</organism>
<accession>A0A919B8G7</accession>
<comment type="caution">
    <text evidence="1">The sequence shown here is derived from an EMBL/GenBank/DDBJ whole genome shotgun (WGS) entry which is preliminary data.</text>
</comment>
<proteinExistence type="predicted"/>
<name>A0A919B8G7_9ACTN</name>
<dbReference type="Proteomes" id="UP000638313">
    <property type="component" value="Unassembled WGS sequence"/>
</dbReference>